<dbReference type="PROSITE" id="PS51257">
    <property type="entry name" value="PROKAR_LIPOPROTEIN"/>
    <property type="match status" value="1"/>
</dbReference>
<reference evidence="1 2" key="1">
    <citation type="submission" date="2014-09" db="EMBL/GenBank/DDBJ databases">
        <title>Whole Genome Shotgun of Flavobacterium aquatile LMG 4008.</title>
        <authorList>
            <person name="Gale A.N."/>
            <person name="Pipes S.E."/>
            <person name="Newman J.D."/>
        </authorList>
    </citation>
    <scope>NUCLEOTIDE SEQUENCE [LARGE SCALE GENOMIC DNA]</scope>
    <source>
        <strain evidence="1 2">LMG 4008</strain>
    </source>
</reference>
<evidence type="ECO:0000313" key="1">
    <source>
        <dbReference type="EMBL" id="KGD68380.1"/>
    </source>
</evidence>
<gene>
    <name evidence="1" type="ORF">LG45_08830</name>
</gene>
<dbReference type="EMBL" id="JRHH01000003">
    <property type="protein sequence ID" value="KGD68380.1"/>
    <property type="molecule type" value="Genomic_DNA"/>
</dbReference>
<evidence type="ECO:0000313" key="2">
    <source>
        <dbReference type="Proteomes" id="UP000029554"/>
    </source>
</evidence>
<accession>A0A095V0K8</accession>
<keyword evidence="2" id="KW-1185">Reference proteome</keyword>
<sequence>MRKISIFASNSIEMKKIIGLFAFMFLLIGCDDGDLTIETIDFEDVTADNCTENNIVYKIKENEILLIEIPPESYLNQVTPLNDPRQIVISTTNKVIYRSYNGTVTEDNVCATIQPITPTVTEQWVATSGTIQITTTAVVVPNTSLTSGNATRITGYNHNIVFKNVTFDKPTGEQFFETYIFGSYVTPVTPLPFGFDDEVEKCSSGNTVYNISGSESLVLNLDNTFFPAASGTQTALISATNKVTYTLFNAGGLTSDNFCTTPAPITPAASQIWIAEDGVTATSGIIEVVTTTLGTQFLHTIHLKKVTFTRNGSEFYLGDDYIYGSFIQ</sequence>
<evidence type="ECO:0008006" key="3">
    <source>
        <dbReference type="Google" id="ProtNLM"/>
    </source>
</evidence>
<organism evidence="1 2">
    <name type="scientific">Flavobacterium aquatile LMG 4008 = ATCC 11947</name>
    <dbReference type="NCBI Taxonomy" id="1453498"/>
    <lineage>
        <taxon>Bacteria</taxon>
        <taxon>Pseudomonadati</taxon>
        <taxon>Bacteroidota</taxon>
        <taxon>Flavobacteriia</taxon>
        <taxon>Flavobacteriales</taxon>
        <taxon>Flavobacteriaceae</taxon>
        <taxon>Flavobacterium</taxon>
    </lineage>
</organism>
<dbReference type="eggNOG" id="ENOG5032RDS">
    <property type="taxonomic scope" value="Bacteria"/>
</dbReference>
<proteinExistence type="predicted"/>
<name>A0A095V0K8_9FLAO</name>
<dbReference type="AlphaFoldDB" id="A0A095V0K8"/>
<protein>
    <recommendedName>
        <fullName evidence="3">Lipoprotein</fullName>
    </recommendedName>
</protein>
<dbReference type="Proteomes" id="UP000029554">
    <property type="component" value="Unassembled WGS sequence"/>
</dbReference>
<comment type="caution">
    <text evidence="1">The sequence shown here is derived from an EMBL/GenBank/DDBJ whole genome shotgun (WGS) entry which is preliminary data.</text>
</comment>
<dbReference type="STRING" id="1453498.LG45_08830"/>